<dbReference type="RefSeq" id="WP_115450715.1">
    <property type="nucleotide sequence ID" value="NZ_QNQT01000001.1"/>
</dbReference>
<dbReference type="OrthoDB" id="2941987at2"/>
<keyword evidence="3" id="KW-1185">Reference proteome</keyword>
<comment type="caution">
    <text evidence="2">The sequence shown here is derived from an EMBL/GenBank/DDBJ whole genome shotgun (WGS) entry which is preliminary data.</text>
</comment>
<feature type="signal peptide" evidence="1">
    <location>
        <begin position="1"/>
        <end position="21"/>
    </location>
</feature>
<gene>
    <name evidence="2" type="ORF">DRW41_04370</name>
</gene>
<sequence>MKLRITLAILLCCLISLPQLSIHGGSAFAKAETFEKDCTACEHEKHGKHEKGEARHQKAGMFRITDEEYIAWAEKFTPDKVAEWKEVLGKREQLNKRWLSPEMKAKREALQQKKENRRKEIMELRKQYESGKLTKEEYMKQAYEKMRSGMNYRMKAHALAINLKIAVEENNSRQASLFLNEMLAFLKEHNNRIKKKMES</sequence>
<evidence type="ECO:0000313" key="3">
    <source>
        <dbReference type="Proteomes" id="UP000257144"/>
    </source>
</evidence>
<dbReference type="AlphaFoldDB" id="A0A3D8GWH1"/>
<accession>A0A3D8GWH1</accession>
<reference evidence="2 3" key="1">
    <citation type="submission" date="2018-07" db="EMBL/GenBank/DDBJ databases">
        <title>Bacillus sp. YLB-04 draft genome sequence.</title>
        <authorList>
            <person name="Yu L."/>
            <person name="Tang X."/>
        </authorList>
    </citation>
    <scope>NUCLEOTIDE SEQUENCE [LARGE SCALE GENOMIC DNA]</scope>
    <source>
        <strain evidence="2 3">YLB-04</strain>
    </source>
</reference>
<organism evidence="2 3">
    <name type="scientific">Neobacillus piezotolerans</name>
    <dbReference type="NCBI Taxonomy" id="2259171"/>
    <lineage>
        <taxon>Bacteria</taxon>
        <taxon>Bacillati</taxon>
        <taxon>Bacillota</taxon>
        <taxon>Bacilli</taxon>
        <taxon>Bacillales</taxon>
        <taxon>Bacillaceae</taxon>
        <taxon>Neobacillus</taxon>
    </lineage>
</organism>
<dbReference type="EMBL" id="QNQT01000001">
    <property type="protein sequence ID" value="RDU38800.1"/>
    <property type="molecule type" value="Genomic_DNA"/>
</dbReference>
<proteinExistence type="predicted"/>
<evidence type="ECO:0000256" key="1">
    <source>
        <dbReference type="SAM" id="SignalP"/>
    </source>
</evidence>
<feature type="chain" id="PRO_5039156608" evidence="1">
    <location>
        <begin position="22"/>
        <end position="199"/>
    </location>
</feature>
<dbReference type="Proteomes" id="UP000257144">
    <property type="component" value="Unassembled WGS sequence"/>
</dbReference>
<protein>
    <submittedName>
        <fullName evidence="2">Uncharacterized protein</fullName>
    </submittedName>
</protein>
<evidence type="ECO:0000313" key="2">
    <source>
        <dbReference type="EMBL" id="RDU38800.1"/>
    </source>
</evidence>
<name>A0A3D8GWH1_9BACI</name>
<keyword evidence="1" id="KW-0732">Signal</keyword>